<proteinExistence type="predicted"/>
<protein>
    <recommendedName>
        <fullName evidence="1">Hemerythrin-like domain-containing protein</fullName>
    </recommendedName>
</protein>
<dbReference type="Gene3D" id="1.20.120.520">
    <property type="entry name" value="nmb1532 protein domain like"/>
    <property type="match status" value="1"/>
</dbReference>
<feature type="domain" description="Hemerythrin-like" evidence="1">
    <location>
        <begin position="6"/>
        <end position="142"/>
    </location>
</feature>
<dbReference type="Proteomes" id="UP000185544">
    <property type="component" value="Chromosome"/>
</dbReference>
<keyword evidence="3" id="KW-1185">Reference proteome</keyword>
<evidence type="ECO:0000259" key="1">
    <source>
        <dbReference type="Pfam" id="PF01814"/>
    </source>
</evidence>
<dbReference type="EMBL" id="CP016908">
    <property type="protein sequence ID" value="APS00291.1"/>
    <property type="molecule type" value="Genomic_DNA"/>
</dbReference>
<reference evidence="2 3" key="1">
    <citation type="submission" date="2016-08" db="EMBL/GenBank/DDBJ databases">
        <title>Identification and validation of antigenic proteins from Pajaroellobacter abortibovis using de-novo genome sequence assembly and reverse vaccinology.</title>
        <authorList>
            <person name="Welly B.T."/>
            <person name="Miller M.R."/>
            <person name="Stott J.L."/>
            <person name="Blanchard M.T."/>
            <person name="Islas-Trejo A.D."/>
            <person name="O'Rourke S.M."/>
            <person name="Young A.E."/>
            <person name="Medrano J.F."/>
            <person name="Van Eenennaam A.L."/>
        </authorList>
    </citation>
    <scope>NUCLEOTIDE SEQUENCE [LARGE SCALE GENOMIC DNA]</scope>
    <source>
        <strain evidence="2 3">BTF92-0548A/99-0131</strain>
    </source>
</reference>
<dbReference type="InterPro" id="IPR012312">
    <property type="entry name" value="Hemerythrin-like"/>
</dbReference>
<dbReference type="KEGG" id="pabo:BCY86_06040"/>
<dbReference type="AlphaFoldDB" id="A0A1L6MXH7"/>
<evidence type="ECO:0000313" key="3">
    <source>
        <dbReference type="Proteomes" id="UP000185544"/>
    </source>
</evidence>
<dbReference type="RefSeq" id="WP_075276956.1">
    <property type="nucleotide sequence ID" value="NZ_CP016908.1"/>
</dbReference>
<gene>
    <name evidence="2" type="ORF">BCY86_06040</name>
</gene>
<accession>A0A1L6MXH7</accession>
<evidence type="ECO:0000313" key="2">
    <source>
        <dbReference type="EMBL" id="APS00291.1"/>
    </source>
</evidence>
<name>A0A1L6MXH7_9BACT</name>
<dbReference type="OrthoDB" id="5654170at2"/>
<dbReference type="Pfam" id="PF01814">
    <property type="entry name" value="Hemerythrin"/>
    <property type="match status" value="1"/>
</dbReference>
<organism evidence="2 3">
    <name type="scientific">Pajaroellobacter abortibovis</name>
    <dbReference type="NCBI Taxonomy" id="1882918"/>
    <lineage>
        <taxon>Bacteria</taxon>
        <taxon>Pseudomonadati</taxon>
        <taxon>Myxococcota</taxon>
        <taxon>Polyangia</taxon>
        <taxon>Polyangiales</taxon>
        <taxon>Polyangiaceae</taxon>
    </lineage>
</organism>
<sequence length="220" mass="25887">MQTNRIDLYTMLHKGIRNRLFQFTAFVGSIDFSNRTVVRTIQPKFHLLIQFLENHEANEDTYIHPLLIHQHLIELLQSTDQEHRRHQKMLLKVESELNYLLSAAMDGETRKRHGLLFYRNLNLWISDYLKHLNREEDKVMSALWDLYDEQQLLQVMGNILQAIPVQHLLDEVATMLPAITPHERQSFFREMKCNPILLQAAYKAANQVLAKAECSTLMAH</sequence>